<gene>
    <name evidence="3" type="ORF">ACFFVD_06115</name>
</gene>
<dbReference type="Gene3D" id="3.10.129.10">
    <property type="entry name" value="Hotdog Thioesterase"/>
    <property type="match status" value="1"/>
</dbReference>
<keyword evidence="4" id="KW-1185">Reference proteome</keyword>
<dbReference type="RefSeq" id="WP_241729781.1">
    <property type="nucleotide sequence ID" value="NZ_JAALDM010000067.1"/>
</dbReference>
<evidence type="ECO:0000256" key="1">
    <source>
        <dbReference type="ARBA" id="ARBA00022801"/>
    </source>
</evidence>
<comment type="caution">
    <text evidence="3">The sequence shown here is derived from an EMBL/GenBank/DDBJ whole genome shotgun (WGS) entry which is preliminary data.</text>
</comment>
<sequence>MVATLLDSALGCATHTTLPAGTGYTSIEIKVNFLRPVTSQSGPLTCTGTGTKTGRRVAFAEGEVLDNQDKAVATATGSLLIFPLPTT</sequence>
<evidence type="ECO:0000313" key="3">
    <source>
        <dbReference type="EMBL" id="MFB9259374.1"/>
    </source>
</evidence>
<evidence type="ECO:0000313" key="4">
    <source>
        <dbReference type="Proteomes" id="UP001589700"/>
    </source>
</evidence>
<accession>A0ABV5JNS5</accession>
<evidence type="ECO:0000259" key="2">
    <source>
        <dbReference type="Pfam" id="PF03061"/>
    </source>
</evidence>
<dbReference type="GO" id="GO:0016787">
    <property type="term" value="F:hydrolase activity"/>
    <property type="evidence" value="ECO:0007669"/>
    <property type="project" value="UniProtKB-KW"/>
</dbReference>
<dbReference type="InterPro" id="IPR029069">
    <property type="entry name" value="HotDog_dom_sf"/>
</dbReference>
<dbReference type="Pfam" id="PF03061">
    <property type="entry name" value="4HBT"/>
    <property type="match status" value="1"/>
</dbReference>
<proteinExistence type="predicted"/>
<protein>
    <submittedName>
        <fullName evidence="3">PaaI family thioesterase</fullName>
        <ecNumber evidence="3">3.1.2.-</ecNumber>
    </submittedName>
</protein>
<reference evidence="3 4" key="1">
    <citation type="submission" date="2024-09" db="EMBL/GenBank/DDBJ databases">
        <authorList>
            <person name="Sun Q."/>
            <person name="Mori K."/>
        </authorList>
    </citation>
    <scope>NUCLEOTIDE SEQUENCE [LARGE SCALE GENOMIC DNA]</scope>
    <source>
        <strain evidence="3 4">CCM 7659</strain>
    </source>
</reference>
<dbReference type="CDD" id="cd03443">
    <property type="entry name" value="PaaI_thioesterase"/>
    <property type="match status" value="1"/>
</dbReference>
<dbReference type="InterPro" id="IPR006683">
    <property type="entry name" value="Thioestr_dom"/>
</dbReference>
<feature type="domain" description="Thioesterase" evidence="2">
    <location>
        <begin position="2"/>
        <end position="72"/>
    </location>
</feature>
<dbReference type="EC" id="3.1.2.-" evidence="3"/>
<dbReference type="Proteomes" id="UP001589700">
    <property type="component" value="Unassembled WGS sequence"/>
</dbReference>
<keyword evidence="1 3" id="KW-0378">Hydrolase</keyword>
<dbReference type="InterPro" id="IPR003736">
    <property type="entry name" value="PAAI_dom"/>
</dbReference>
<dbReference type="SUPFAM" id="SSF54637">
    <property type="entry name" value="Thioesterase/thiol ester dehydrase-isomerase"/>
    <property type="match status" value="1"/>
</dbReference>
<name>A0ABV5JNS5_9ACTN</name>
<dbReference type="NCBIfam" id="TIGR00369">
    <property type="entry name" value="unchar_dom_1"/>
    <property type="match status" value="1"/>
</dbReference>
<dbReference type="EMBL" id="JBHMDY010000004">
    <property type="protein sequence ID" value="MFB9259374.1"/>
    <property type="molecule type" value="Genomic_DNA"/>
</dbReference>
<organism evidence="3 4">
    <name type="scientific">Dietzia aerolata</name>
    <dbReference type="NCBI Taxonomy" id="595984"/>
    <lineage>
        <taxon>Bacteria</taxon>
        <taxon>Bacillati</taxon>
        <taxon>Actinomycetota</taxon>
        <taxon>Actinomycetes</taxon>
        <taxon>Mycobacteriales</taxon>
        <taxon>Dietziaceae</taxon>
        <taxon>Dietzia</taxon>
    </lineage>
</organism>